<name>A0ACB8DCD0_DERSI</name>
<gene>
    <name evidence="1" type="ORF">HPB49_008703</name>
</gene>
<evidence type="ECO:0000313" key="2">
    <source>
        <dbReference type="Proteomes" id="UP000821865"/>
    </source>
</evidence>
<reference evidence="1" key="1">
    <citation type="submission" date="2020-05" db="EMBL/GenBank/DDBJ databases">
        <title>Large-scale comparative analyses of tick genomes elucidate their genetic diversity and vector capacities.</title>
        <authorList>
            <person name="Jia N."/>
            <person name="Wang J."/>
            <person name="Shi W."/>
            <person name="Du L."/>
            <person name="Sun Y."/>
            <person name="Zhan W."/>
            <person name="Jiang J."/>
            <person name="Wang Q."/>
            <person name="Zhang B."/>
            <person name="Ji P."/>
            <person name="Sakyi L.B."/>
            <person name="Cui X."/>
            <person name="Yuan T."/>
            <person name="Jiang B."/>
            <person name="Yang W."/>
            <person name="Lam T.T.-Y."/>
            <person name="Chang Q."/>
            <person name="Ding S."/>
            <person name="Wang X."/>
            <person name="Zhu J."/>
            <person name="Ruan X."/>
            <person name="Zhao L."/>
            <person name="Wei J."/>
            <person name="Que T."/>
            <person name="Du C."/>
            <person name="Cheng J."/>
            <person name="Dai P."/>
            <person name="Han X."/>
            <person name="Huang E."/>
            <person name="Gao Y."/>
            <person name="Liu J."/>
            <person name="Shao H."/>
            <person name="Ye R."/>
            <person name="Li L."/>
            <person name="Wei W."/>
            <person name="Wang X."/>
            <person name="Wang C."/>
            <person name="Yang T."/>
            <person name="Huo Q."/>
            <person name="Li W."/>
            <person name="Guo W."/>
            <person name="Chen H."/>
            <person name="Zhou L."/>
            <person name="Ni X."/>
            <person name="Tian J."/>
            <person name="Zhou Y."/>
            <person name="Sheng Y."/>
            <person name="Liu T."/>
            <person name="Pan Y."/>
            <person name="Xia L."/>
            <person name="Li J."/>
            <person name="Zhao F."/>
            <person name="Cao W."/>
        </authorList>
    </citation>
    <scope>NUCLEOTIDE SEQUENCE</scope>
    <source>
        <strain evidence="1">Dsil-2018</strain>
    </source>
</reference>
<proteinExistence type="predicted"/>
<accession>A0ACB8DCD0</accession>
<sequence>MLLRQVKTWILRGWPNQLGPEQQCLQPYFTRRYELTVSKGLIYWGHRVVLPETERVPILRELHDTHPGMTAMKRLARTMFWYPGLDHDIEKLVQSCQQCVQLRTIKEGIKKNKDGSLLNRISKFLLRYRATPTRDGKSPAEMLLGFQPRTRLSAHFPEEEVARDPTVSRPPAPLSQVFSPGAPVWSRQYNHAGQRWLPGTVTSTRGRRMVTVDTTGGVQRRHVDQVRPRLAADDVKQEFDATRPGDNQVTESDQPSAVDDAEPSSDGSLGTPQISSEVTSSVPAGLELPRRSTRTRRPPDRLGF</sequence>
<organism evidence="1 2">
    <name type="scientific">Dermacentor silvarum</name>
    <name type="common">Tick</name>
    <dbReference type="NCBI Taxonomy" id="543639"/>
    <lineage>
        <taxon>Eukaryota</taxon>
        <taxon>Metazoa</taxon>
        <taxon>Ecdysozoa</taxon>
        <taxon>Arthropoda</taxon>
        <taxon>Chelicerata</taxon>
        <taxon>Arachnida</taxon>
        <taxon>Acari</taxon>
        <taxon>Parasitiformes</taxon>
        <taxon>Ixodida</taxon>
        <taxon>Ixodoidea</taxon>
        <taxon>Ixodidae</taxon>
        <taxon>Rhipicephalinae</taxon>
        <taxon>Dermacentor</taxon>
    </lineage>
</organism>
<protein>
    <submittedName>
        <fullName evidence="1">Uncharacterized protein</fullName>
    </submittedName>
</protein>
<evidence type="ECO:0000313" key="1">
    <source>
        <dbReference type="EMBL" id="KAH7965551.1"/>
    </source>
</evidence>
<dbReference type="Proteomes" id="UP000821865">
    <property type="component" value="Chromosome 2"/>
</dbReference>
<dbReference type="EMBL" id="CM023471">
    <property type="protein sequence ID" value="KAH7965551.1"/>
    <property type="molecule type" value="Genomic_DNA"/>
</dbReference>
<keyword evidence="2" id="KW-1185">Reference proteome</keyword>
<comment type="caution">
    <text evidence="1">The sequence shown here is derived from an EMBL/GenBank/DDBJ whole genome shotgun (WGS) entry which is preliminary data.</text>
</comment>